<accession>A0A1N6H9Z8</accession>
<proteinExistence type="predicted"/>
<organism evidence="2 3">
    <name type="scientific">Paraburkholderia phenazinium</name>
    <dbReference type="NCBI Taxonomy" id="60549"/>
    <lineage>
        <taxon>Bacteria</taxon>
        <taxon>Pseudomonadati</taxon>
        <taxon>Pseudomonadota</taxon>
        <taxon>Betaproteobacteria</taxon>
        <taxon>Burkholderiales</taxon>
        <taxon>Burkholderiaceae</taxon>
        <taxon>Paraburkholderia</taxon>
    </lineage>
</organism>
<sequence>MKYLLASTLAAVIAAASTAAIAQTPSNAAAPKQSCTMGYVTGVGGAAQSMHDYLATPDRDRFRFLADHAIQCDVSDDGRATGCTGVTNLRHEEISVYDDSDSVTMAVVTRVELDRGTYPAIIVVQKKDVQCGE</sequence>
<dbReference type="AlphaFoldDB" id="A0A1N6H9Z8"/>
<feature type="chain" id="PRO_5012207264" evidence="1">
    <location>
        <begin position="23"/>
        <end position="133"/>
    </location>
</feature>
<reference evidence="2 3" key="1">
    <citation type="submission" date="2016-11" db="EMBL/GenBank/DDBJ databases">
        <authorList>
            <person name="Jaros S."/>
            <person name="Januszkiewicz K."/>
            <person name="Wedrychowicz H."/>
        </authorList>
    </citation>
    <scope>NUCLEOTIDE SEQUENCE [LARGE SCALE GENOMIC DNA]</scope>
    <source>
        <strain evidence="2 3">GAS95</strain>
    </source>
</reference>
<protein>
    <submittedName>
        <fullName evidence="2">Uncharacterized protein</fullName>
    </submittedName>
</protein>
<evidence type="ECO:0000313" key="2">
    <source>
        <dbReference type="EMBL" id="SIO16586.1"/>
    </source>
</evidence>
<gene>
    <name evidence="2" type="ORF">SAMN05444165_1251</name>
</gene>
<evidence type="ECO:0000313" key="3">
    <source>
        <dbReference type="Proteomes" id="UP000185151"/>
    </source>
</evidence>
<name>A0A1N6H9Z8_9BURK</name>
<keyword evidence="3" id="KW-1185">Reference proteome</keyword>
<dbReference type="OrthoDB" id="9095676at2"/>
<keyword evidence="1" id="KW-0732">Signal</keyword>
<dbReference type="RefSeq" id="WP_074294713.1">
    <property type="nucleotide sequence ID" value="NZ_FSRU01000001.1"/>
</dbReference>
<dbReference type="Proteomes" id="UP000185151">
    <property type="component" value="Unassembled WGS sequence"/>
</dbReference>
<evidence type="ECO:0000256" key="1">
    <source>
        <dbReference type="SAM" id="SignalP"/>
    </source>
</evidence>
<feature type="signal peptide" evidence="1">
    <location>
        <begin position="1"/>
        <end position="22"/>
    </location>
</feature>
<dbReference type="EMBL" id="FSRU01000001">
    <property type="protein sequence ID" value="SIO16586.1"/>
    <property type="molecule type" value="Genomic_DNA"/>
</dbReference>